<evidence type="ECO:0000256" key="1">
    <source>
        <dbReference type="ARBA" id="ARBA00004651"/>
    </source>
</evidence>
<keyword evidence="7 10" id="KW-0472">Membrane</keyword>
<dbReference type="GO" id="GO:0005549">
    <property type="term" value="F:odorant binding"/>
    <property type="evidence" value="ECO:0007669"/>
    <property type="project" value="InterPro"/>
</dbReference>
<evidence type="ECO:0000256" key="5">
    <source>
        <dbReference type="ARBA" id="ARBA00022725"/>
    </source>
</evidence>
<feature type="transmembrane region" description="Helical" evidence="10">
    <location>
        <begin position="64"/>
        <end position="86"/>
    </location>
</feature>
<dbReference type="AlphaFoldDB" id="A0A345BEV0"/>
<comment type="subcellular location">
    <subcellularLocation>
        <location evidence="1 10">Cell membrane</location>
        <topology evidence="1 10">Multi-pass membrane protein</topology>
    </subcellularLocation>
</comment>
<dbReference type="GO" id="GO:0005886">
    <property type="term" value="C:plasma membrane"/>
    <property type="evidence" value="ECO:0007669"/>
    <property type="project" value="UniProtKB-SubCell"/>
</dbReference>
<evidence type="ECO:0000256" key="7">
    <source>
        <dbReference type="ARBA" id="ARBA00023136"/>
    </source>
</evidence>
<evidence type="ECO:0000256" key="3">
    <source>
        <dbReference type="ARBA" id="ARBA00022606"/>
    </source>
</evidence>
<feature type="transmembrane region" description="Helical" evidence="10">
    <location>
        <begin position="160"/>
        <end position="182"/>
    </location>
</feature>
<proteinExistence type="evidence at transcript level"/>
<keyword evidence="8 10" id="KW-0675">Receptor</keyword>
<keyword evidence="6 10" id="KW-1133">Transmembrane helix</keyword>
<feature type="transmembrane region" description="Helical" evidence="10">
    <location>
        <begin position="329"/>
        <end position="349"/>
    </location>
</feature>
<keyword evidence="3 10" id="KW-0716">Sensory transduction</keyword>
<evidence type="ECO:0000256" key="8">
    <source>
        <dbReference type="ARBA" id="ARBA00023170"/>
    </source>
</evidence>
<evidence type="ECO:0000256" key="4">
    <source>
        <dbReference type="ARBA" id="ARBA00022692"/>
    </source>
</evidence>
<feature type="transmembrane region" description="Helical" evidence="10">
    <location>
        <begin position="225"/>
        <end position="250"/>
    </location>
</feature>
<sequence length="424" mass="50261">MEENTNTNQVFNNVITESKISKELDYYLLPPRQQYFYQKLSFVMSVFKMGNSVWWDFPPVHRVFIWHTWLIFVSCPVCLFLQLFYLYTNFNELSFRTLGTMFSIIPATTVVVVKYIITMDSAYVKIMKELMDKIHLNNYLDVKDNFIKEKLIQVERHTRWITFCLSGFILFDWLLWIFVPLINNIKNKELIEKRIVRMETCLYMWMPFDYGFDFNTWAITHAMNVYFVMVGCFVFALYDSINFIFIFHFLSHIDILKYRIRTYFTCKLDDSETKERIVNVIKYHSFILSTFKDMQAAFGMNVTLNYAHNFIVDSLLLYQIIIGDKANRLTYVIMMQFHLGCLILLSLALEQIRIKTDDLPFVLYNVPWENMSTSNQKLLIPILLRMKTPLVFRASGGLVAGVQPLASILKSTFSYYVMLKSTIE</sequence>
<dbReference type="PANTHER" id="PTHR21137">
    <property type="entry name" value="ODORANT RECEPTOR"/>
    <property type="match status" value="1"/>
</dbReference>
<feature type="transmembrane region" description="Helical" evidence="10">
    <location>
        <begin position="98"/>
        <end position="117"/>
    </location>
</feature>
<keyword evidence="5 10" id="KW-0552">Olfaction</keyword>
<dbReference type="Pfam" id="PF02949">
    <property type="entry name" value="7tm_6"/>
    <property type="match status" value="1"/>
</dbReference>
<keyword evidence="2" id="KW-1003">Cell membrane</keyword>
<dbReference type="GO" id="GO:0007165">
    <property type="term" value="P:signal transduction"/>
    <property type="evidence" value="ECO:0007669"/>
    <property type="project" value="UniProtKB-KW"/>
</dbReference>
<keyword evidence="4 10" id="KW-0812">Transmembrane</keyword>
<evidence type="ECO:0000313" key="11">
    <source>
        <dbReference type="EMBL" id="AXF48774.1"/>
    </source>
</evidence>
<protein>
    <recommendedName>
        <fullName evidence="10">Odorant receptor</fullName>
    </recommendedName>
</protein>
<dbReference type="EMBL" id="MG816589">
    <property type="protein sequence ID" value="AXF48774.1"/>
    <property type="molecule type" value="mRNA"/>
</dbReference>
<comment type="similarity">
    <text evidence="10">Belongs to the insect chemoreceptor superfamily. Heteromeric odorant receptor channel (TC 1.A.69) family.</text>
</comment>
<evidence type="ECO:0000256" key="10">
    <source>
        <dbReference type="RuleBase" id="RU351113"/>
    </source>
</evidence>
<evidence type="ECO:0000256" key="9">
    <source>
        <dbReference type="ARBA" id="ARBA00023224"/>
    </source>
</evidence>
<reference evidence="11" key="1">
    <citation type="journal article" date="2018" name="Comp. Biochem. Physiol. Part D Genomics Proteomics">
        <title>Analysis of the grapevine moth Lobesia botrana antennal transcriptome and expression of odorant-binding and chemosensory proteins.</title>
        <authorList>
            <person name="Rojas V."/>
            <person name="Jimenez H."/>
            <person name="Palma-Millanao R."/>
            <person name="Gonzalez-Gonzalez A."/>
            <person name="Machuca J."/>
            <person name="Godoy R."/>
            <person name="Ceballos R."/>
            <person name="Mutis A."/>
            <person name="Venthur H."/>
        </authorList>
    </citation>
    <scope>NUCLEOTIDE SEQUENCE</scope>
</reference>
<name>A0A345BEV0_9NEOP</name>
<comment type="caution">
    <text evidence="10">Lacks conserved residue(s) required for the propagation of feature annotation.</text>
</comment>
<accession>A0A345BEV0</accession>
<keyword evidence="9 10" id="KW-0807">Transducer</keyword>
<evidence type="ECO:0000256" key="6">
    <source>
        <dbReference type="ARBA" id="ARBA00022989"/>
    </source>
</evidence>
<dbReference type="PANTHER" id="PTHR21137:SF35">
    <property type="entry name" value="ODORANT RECEPTOR 19A-RELATED"/>
    <property type="match status" value="1"/>
</dbReference>
<organism evidence="11">
    <name type="scientific">Lobesia botrana</name>
    <dbReference type="NCBI Taxonomy" id="209534"/>
    <lineage>
        <taxon>Eukaryota</taxon>
        <taxon>Metazoa</taxon>
        <taxon>Ecdysozoa</taxon>
        <taxon>Arthropoda</taxon>
        <taxon>Hexapoda</taxon>
        <taxon>Insecta</taxon>
        <taxon>Pterygota</taxon>
        <taxon>Neoptera</taxon>
        <taxon>Endopterygota</taxon>
        <taxon>Lepidoptera</taxon>
        <taxon>Glossata</taxon>
        <taxon>Ditrysia</taxon>
        <taxon>Tortricoidea</taxon>
        <taxon>Tortricidae</taxon>
        <taxon>Olethreutinae</taxon>
        <taxon>Olethreutini</taxon>
        <taxon>Lobesia</taxon>
    </lineage>
</organism>
<dbReference type="InterPro" id="IPR004117">
    <property type="entry name" value="7tm6_olfct_rcpt"/>
</dbReference>
<evidence type="ECO:0000256" key="2">
    <source>
        <dbReference type="ARBA" id="ARBA00022475"/>
    </source>
</evidence>
<dbReference type="GO" id="GO:0004984">
    <property type="term" value="F:olfactory receptor activity"/>
    <property type="evidence" value="ECO:0007669"/>
    <property type="project" value="InterPro"/>
</dbReference>